<evidence type="ECO:0000313" key="9">
    <source>
        <dbReference type="EMBL" id="ACL09476.1"/>
    </source>
</evidence>
<dbReference type="PANTHER" id="PTHR43065">
    <property type="entry name" value="SENSOR HISTIDINE KINASE"/>
    <property type="match status" value="1"/>
</dbReference>
<dbReference type="SMART" id="SM00091">
    <property type="entry name" value="PAS"/>
    <property type="match status" value="2"/>
</dbReference>
<dbReference type="SMART" id="SM00448">
    <property type="entry name" value="REC"/>
    <property type="match status" value="1"/>
</dbReference>
<dbReference type="InterPro" id="IPR003661">
    <property type="entry name" value="HisK_dim/P_dom"/>
</dbReference>
<sequence>MSRQDHEARQSGQAEQAGQAGQAPSPDAASASGPNHPANPERLPPDRQGDPIPLFEHSVAPMLLVDPENGTIVDANPAACRFYGHPRERMAGMPIAAINTLDEDQLAAHLDEAFHRERTAFRFRHRAASGLVREVEVHSGPVWLNGRVLLHSVVHDVSFLHDSAQRVERVQRLNDLRAALIHSGAPEEKLRLLAREILAIFGAGTCRIWLARQGDRCAQCPHAGAPCPTAPRTPPVCLHMVVEEPASPSCQSAAAEQARPDPRIIRIPFRHGPVGRAASASTRRPVLHATPEADAPLSCDCGMFTAYAIRIGQGISGGVLGVHLPALDPITDMQLEGLAHTTAHLLQAARTAEATRRALRGLDNRIRKRTAQLRRANQLLRHEVAERRRAELALRRSRDLLEHGERVGQLGSYWRDLETGRGQWSDNLFHMFGFPVATEAPSFAGVFECIHPDDRVRIAEQLHHVMAHRTSALIEYRYRGAAGQYRHARQQMTFDTSARTGHREPVVMLGMVQDITEQRQRDELLRLQRDLLLALGITTTVEDCLGLCLRTALRAESVDAGAAWLRVDLPDLPDRTDLPDRPEDPAGHGARGGHARHEWRLVAAQGFNPAVLDRVRCLPSGTPATRLMEAGRPVPETHPEQESCCMLTGDVELDALATASSVCCSHLLPILHDGRAVACLLTGTRGPGPMRKAARHHVEAVAAQGGSAFARIMQQQSLRESEANLRALLNAPRLSAFLLDPAGRVLACNATGAGRLGTTPDAMLGRALGNYVPHDLRDRRTNVLSSVVATATPATFRDARSIHIFEHTLYPITDETGRVHRVAWLAEDVAHEVALERQLRQAQKMEAVGTLAGGIAHDFNNILGVIMSNIEMLRDTGLTGRAATRADRILRAALRARDVVRQLLAFGRPADEPYATLDLCRTVADALHMVKPSIPASVTLRTLLPVAPLPVHGDITQIHQVLLNLCTNAVHAMPDGGVLDVSLAALVLGGDEVLRGYPELSPGRYACLSVADSGQGMTAAQLERVFEPFFTTKPQGMGSGLGLSMVHGIVRQHGGTVRAHSQPEQGACFDVLLPLADMLAAAEAGAAPAATAPEYVPDTPQERPLHVLVVDDEHDFRQSVAEMLHALGHRSTGTSDASDALQLLAAGRYDVALLDLRMPGGSGTELARAIRARGFALPLVLCTGNECDIPPEELAETGLTLIGKPFTGEELSKHLHVSLKKA</sequence>
<dbReference type="Pfam" id="PF00072">
    <property type="entry name" value="Response_reg"/>
    <property type="match status" value="1"/>
</dbReference>
<dbReference type="SUPFAM" id="SSF55874">
    <property type="entry name" value="ATPase domain of HSP90 chaperone/DNA topoisomerase II/histidine kinase"/>
    <property type="match status" value="1"/>
</dbReference>
<dbReference type="PRINTS" id="PR00344">
    <property type="entry name" value="BCTRLSENSOR"/>
</dbReference>
<dbReference type="Gene3D" id="3.30.450.20">
    <property type="entry name" value="PAS domain"/>
    <property type="match status" value="3"/>
</dbReference>
<dbReference type="InterPro" id="IPR029016">
    <property type="entry name" value="GAF-like_dom_sf"/>
</dbReference>
<feature type="domain" description="Response regulatory" evidence="7">
    <location>
        <begin position="1106"/>
        <end position="1219"/>
    </location>
</feature>
<dbReference type="InterPro" id="IPR000014">
    <property type="entry name" value="PAS"/>
</dbReference>
<protein>
    <recommendedName>
        <fullName evidence="2">histidine kinase</fullName>
        <ecNumber evidence="2">2.7.13.3</ecNumber>
    </recommendedName>
</protein>
<dbReference type="InterPro" id="IPR011006">
    <property type="entry name" value="CheY-like_superfamily"/>
</dbReference>
<dbReference type="PROSITE" id="PS50112">
    <property type="entry name" value="PAS"/>
    <property type="match status" value="1"/>
</dbReference>
<dbReference type="SUPFAM" id="SSF47384">
    <property type="entry name" value="Homodimeric domain of signal transducing histidine kinase"/>
    <property type="match status" value="1"/>
</dbReference>
<dbReference type="CDD" id="cd00156">
    <property type="entry name" value="REC"/>
    <property type="match status" value="1"/>
</dbReference>
<keyword evidence="9" id="KW-0418">Kinase</keyword>
<evidence type="ECO:0000256" key="3">
    <source>
        <dbReference type="ARBA" id="ARBA00022553"/>
    </source>
</evidence>
<organism evidence="9">
    <name type="scientific">Nitratidesulfovibrio vulgaris (strain DSM 19637 / Miyazaki F)</name>
    <name type="common">Desulfovibrio vulgaris</name>
    <dbReference type="NCBI Taxonomy" id="883"/>
    <lineage>
        <taxon>Bacteria</taxon>
        <taxon>Pseudomonadati</taxon>
        <taxon>Thermodesulfobacteriota</taxon>
        <taxon>Desulfovibrionia</taxon>
        <taxon>Desulfovibrionales</taxon>
        <taxon>Desulfovibrionaceae</taxon>
        <taxon>Nitratidesulfovibrio</taxon>
    </lineage>
</organism>
<dbReference type="Gene3D" id="3.30.565.10">
    <property type="entry name" value="Histidine kinase-like ATPase, C-terminal domain"/>
    <property type="match status" value="1"/>
</dbReference>
<dbReference type="CDD" id="cd00082">
    <property type="entry name" value="HisKA"/>
    <property type="match status" value="1"/>
</dbReference>
<dbReference type="EC" id="2.7.13.3" evidence="2"/>
<accession>B8DQZ8</accession>
<dbReference type="SMART" id="SM00388">
    <property type="entry name" value="HisKA"/>
    <property type="match status" value="1"/>
</dbReference>
<dbReference type="eggNOG" id="COG4191">
    <property type="taxonomic scope" value="Bacteria"/>
</dbReference>
<dbReference type="Gene3D" id="3.30.450.40">
    <property type="match status" value="2"/>
</dbReference>
<dbReference type="InterPro" id="IPR003594">
    <property type="entry name" value="HATPase_dom"/>
</dbReference>
<dbReference type="PROSITE" id="PS50110">
    <property type="entry name" value="RESPONSE_REGULATORY"/>
    <property type="match status" value="1"/>
</dbReference>
<reference evidence="9" key="1">
    <citation type="submission" date="2008-10" db="EMBL/GenBank/DDBJ databases">
        <title>Complete sequence of Desulfovibrio vulgaris str. 'Miyazaki F'.</title>
        <authorList>
            <person name="Lucas S."/>
            <person name="Copeland A."/>
            <person name="Lapidus A."/>
            <person name="Glavina del Rio T."/>
            <person name="Dalin E."/>
            <person name="Tice H."/>
            <person name="Bruce D."/>
            <person name="Goodwin L."/>
            <person name="Pitluck S."/>
            <person name="Sims D."/>
            <person name="Brettin T."/>
            <person name="Detter J.C."/>
            <person name="Han C."/>
            <person name="Larimer F."/>
            <person name="Land M."/>
            <person name="Hauser L."/>
            <person name="Kyrpides N."/>
            <person name="Mikhailova N."/>
            <person name="Hazen T.C."/>
            <person name="Richardson P."/>
        </authorList>
    </citation>
    <scope>NUCLEOTIDE SEQUENCE</scope>
    <source>
        <strain evidence="9">Miyazaki F</strain>
    </source>
</reference>
<dbReference type="InterPro" id="IPR013655">
    <property type="entry name" value="PAS_fold_3"/>
</dbReference>
<dbReference type="InterPro" id="IPR036890">
    <property type="entry name" value="HATPase_C_sf"/>
</dbReference>
<dbReference type="STRING" id="883.DvMF_2537"/>
<evidence type="ECO:0000256" key="5">
    <source>
        <dbReference type="SAM" id="MobiDB-lite"/>
    </source>
</evidence>
<dbReference type="Gene3D" id="3.40.50.2300">
    <property type="match status" value="1"/>
</dbReference>
<dbReference type="InterPro" id="IPR001789">
    <property type="entry name" value="Sig_transdc_resp-reg_receiver"/>
</dbReference>
<comment type="catalytic activity">
    <reaction evidence="1">
        <text>ATP + protein L-histidine = ADP + protein N-phospho-L-histidine.</text>
        <dbReference type="EC" id="2.7.13.3"/>
    </reaction>
</comment>
<evidence type="ECO:0000256" key="2">
    <source>
        <dbReference type="ARBA" id="ARBA00012438"/>
    </source>
</evidence>
<dbReference type="InterPro" id="IPR036097">
    <property type="entry name" value="HisK_dim/P_sf"/>
</dbReference>
<dbReference type="InterPro" id="IPR005467">
    <property type="entry name" value="His_kinase_dom"/>
</dbReference>
<gene>
    <name evidence="9" type="ordered locus">DvMF_2537</name>
</gene>
<dbReference type="PANTHER" id="PTHR43065:SF42">
    <property type="entry name" value="TWO-COMPONENT SENSOR PPRA"/>
    <property type="match status" value="1"/>
</dbReference>
<dbReference type="Pfam" id="PF02518">
    <property type="entry name" value="HATPase_c"/>
    <property type="match status" value="1"/>
</dbReference>
<dbReference type="SUPFAM" id="SSF52172">
    <property type="entry name" value="CheY-like"/>
    <property type="match status" value="1"/>
</dbReference>
<evidence type="ECO:0000259" key="8">
    <source>
        <dbReference type="PROSITE" id="PS50112"/>
    </source>
</evidence>
<dbReference type="Pfam" id="PF08447">
    <property type="entry name" value="PAS_3"/>
    <property type="match status" value="1"/>
</dbReference>
<evidence type="ECO:0000259" key="6">
    <source>
        <dbReference type="PROSITE" id="PS50109"/>
    </source>
</evidence>
<feature type="region of interest" description="Disordered" evidence="5">
    <location>
        <begin position="571"/>
        <end position="594"/>
    </location>
</feature>
<evidence type="ECO:0000256" key="4">
    <source>
        <dbReference type="PROSITE-ProRule" id="PRU00169"/>
    </source>
</evidence>
<feature type="domain" description="PAS" evidence="8">
    <location>
        <begin position="721"/>
        <end position="791"/>
    </location>
</feature>
<dbReference type="CDD" id="cd00130">
    <property type="entry name" value="PAS"/>
    <property type="match status" value="3"/>
</dbReference>
<dbReference type="Pfam" id="PF13426">
    <property type="entry name" value="PAS_9"/>
    <property type="match status" value="1"/>
</dbReference>
<feature type="modified residue" description="4-aspartylphosphate" evidence="4">
    <location>
        <position position="1155"/>
    </location>
</feature>
<dbReference type="SUPFAM" id="SSF55781">
    <property type="entry name" value="GAF domain-like"/>
    <property type="match status" value="2"/>
</dbReference>
<dbReference type="PROSITE" id="PS50109">
    <property type="entry name" value="HIS_KIN"/>
    <property type="match status" value="1"/>
</dbReference>
<dbReference type="Gene3D" id="1.10.287.130">
    <property type="match status" value="1"/>
</dbReference>
<dbReference type="SMART" id="SM00387">
    <property type="entry name" value="HATPase_c"/>
    <property type="match status" value="1"/>
</dbReference>
<dbReference type="EMBL" id="CP001197">
    <property type="protein sequence ID" value="ACL09476.1"/>
    <property type="molecule type" value="Genomic_DNA"/>
</dbReference>
<dbReference type="KEGG" id="dvm:DvMF_2537"/>
<feature type="compositionally biased region" description="Basic and acidic residues" evidence="5">
    <location>
        <begin position="571"/>
        <end position="586"/>
    </location>
</feature>
<dbReference type="InterPro" id="IPR004358">
    <property type="entry name" value="Sig_transdc_His_kin-like_C"/>
</dbReference>
<dbReference type="Pfam" id="PF08448">
    <property type="entry name" value="PAS_4"/>
    <property type="match status" value="1"/>
</dbReference>
<dbReference type="InterPro" id="IPR013656">
    <property type="entry name" value="PAS_4"/>
</dbReference>
<dbReference type="AlphaFoldDB" id="B8DQZ8"/>
<dbReference type="InterPro" id="IPR035965">
    <property type="entry name" value="PAS-like_dom_sf"/>
</dbReference>
<dbReference type="NCBIfam" id="TIGR00229">
    <property type="entry name" value="sensory_box"/>
    <property type="match status" value="1"/>
</dbReference>
<dbReference type="Pfam" id="PF00512">
    <property type="entry name" value="HisKA"/>
    <property type="match status" value="1"/>
</dbReference>
<dbReference type="HOGENOM" id="CLU_268513_0_0_7"/>
<feature type="region of interest" description="Disordered" evidence="5">
    <location>
        <begin position="1"/>
        <end position="54"/>
    </location>
</feature>
<feature type="compositionally biased region" description="Low complexity" evidence="5">
    <location>
        <begin position="10"/>
        <end position="34"/>
    </location>
</feature>
<name>B8DQZ8_NITV9</name>
<dbReference type="SUPFAM" id="SSF55785">
    <property type="entry name" value="PYP-like sensor domain (PAS domain)"/>
    <property type="match status" value="3"/>
</dbReference>
<keyword evidence="3 4" id="KW-0597">Phosphoprotein</keyword>
<dbReference type="GO" id="GO:0000155">
    <property type="term" value="F:phosphorelay sensor kinase activity"/>
    <property type="evidence" value="ECO:0007669"/>
    <property type="project" value="InterPro"/>
</dbReference>
<proteinExistence type="predicted"/>
<evidence type="ECO:0000259" key="7">
    <source>
        <dbReference type="PROSITE" id="PS50110"/>
    </source>
</evidence>
<dbReference type="OrthoDB" id="9813024at2"/>
<feature type="domain" description="Histidine kinase" evidence="6">
    <location>
        <begin position="854"/>
        <end position="1077"/>
    </location>
</feature>
<keyword evidence="9" id="KW-0808">Transferase</keyword>
<evidence type="ECO:0000256" key="1">
    <source>
        <dbReference type="ARBA" id="ARBA00000085"/>
    </source>
</evidence>